<dbReference type="AlphaFoldDB" id="A0AAE3W8C0"/>
<dbReference type="EMBL" id="JAUSUZ010000001">
    <property type="protein sequence ID" value="MDQ0371306.1"/>
    <property type="molecule type" value="Genomic_DNA"/>
</dbReference>
<dbReference type="RefSeq" id="WP_307247975.1">
    <property type="nucleotide sequence ID" value="NZ_JAUSUZ010000001.1"/>
</dbReference>
<keyword evidence="3" id="KW-1185">Reference proteome</keyword>
<evidence type="ECO:0000313" key="2">
    <source>
        <dbReference type="EMBL" id="MDQ0371306.1"/>
    </source>
</evidence>
<protein>
    <submittedName>
        <fullName evidence="2">Uncharacterized protein</fullName>
    </submittedName>
</protein>
<sequence length="267" mass="28952">MPMFVSRAAAWIALVGGIVALFWGLLSVFGTPTPRCEGWRMQPDDVCGARGYAEQLAYETTRMQIESFVALGGGLLLVTAGLLLLARATRAAAEDAGPDTGRRKLLAQQRGWSYRAVDPDVAERYPNVGLSRNAADNDYSRVLSGELDGMPFDVFNHAYTFGVGSGAIRHEETVFLLRLPPCAASFSVEDAGRVMPAELGPPVLTEELRRACTKARVRDWAVVGSTLVYAEAVIPDSRVKRIPARLDDLRTVAAAIPSIVFSGRRID</sequence>
<accession>A0AAE3W8C0</accession>
<evidence type="ECO:0000256" key="1">
    <source>
        <dbReference type="SAM" id="Phobius"/>
    </source>
</evidence>
<reference evidence="2 3" key="1">
    <citation type="submission" date="2023-07" db="EMBL/GenBank/DDBJ databases">
        <title>Sequencing the genomes of 1000 actinobacteria strains.</title>
        <authorList>
            <person name="Klenk H.-P."/>
        </authorList>
    </citation>
    <scope>NUCLEOTIDE SEQUENCE [LARGE SCALE GENOMIC DNA]</scope>
    <source>
        <strain evidence="2 3">DSM 44709</strain>
    </source>
</reference>
<feature type="transmembrane region" description="Helical" evidence="1">
    <location>
        <begin position="68"/>
        <end position="86"/>
    </location>
</feature>
<keyword evidence="1" id="KW-0812">Transmembrane</keyword>
<evidence type="ECO:0000313" key="3">
    <source>
        <dbReference type="Proteomes" id="UP001240236"/>
    </source>
</evidence>
<proteinExistence type="predicted"/>
<organism evidence="2 3">
    <name type="scientific">Catenuloplanes indicus</name>
    <dbReference type="NCBI Taxonomy" id="137267"/>
    <lineage>
        <taxon>Bacteria</taxon>
        <taxon>Bacillati</taxon>
        <taxon>Actinomycetota</taxon>
        <taxon>Actinomycetes</taxon>
        <taxon>Micromonosporales</taxon>
        <taxon>Micromonosporaceae</taxon>
        <taxon>Catenuloplanes</taxon>
    </lineage>
</organism>
<dbReference type="Proteomes" id="UP001240236">
    <property type="component" value="Unassembled WGS sequence"/>
</dbReference>
<keyword evidence="1" id="KW-0472">Membrane</keyword>
<gene>
    <name evidence="2" type="ORF">J2S42_007975</name>
</gene>
<name>A0AAE3W8C0_9ACTN</name>
<comment type="caution">
    <text evidence="2">The sequence shown here is derived from an EMBL/GenBank/DDBJ whole genome shotgun (WGS) entry which is preliminary data.</text>
</comment>
<keyword evidence="1" id="KW-1133">Transmembrane helix</keyword>